<keyword evidence="3" id="KW-1185">Reference proteome</keyword>
<evidence type="ECO:0000313" key="2">
    <source>
        <dbReference type="EMBL" id="GGA46155.1"/>
    </source>
</evidence>
<feature type="chain" id="PRO_5046773461" description="DUF2141 domain-containing protein" evidence="1">
    <location>
        <begin position="29"/>
        <end position="180"/>
    </location>
</feature>
<dbReference type="EMBL" id="BMDW01000007">
    <property type="protein sequence ID" value="GGA46155.1"/>
    <property type="molecule type" value="Genomic_DNA"/>
</dbReference>
<dbReference type="Proteomes" id="UP000618591">
    <property type="component" value="Unassembled WGS sequence"/>
</dbReference>
<dbReference type="InterPro" id="IPR018673">
    <property type="entry name" value="DUF2141"/>
</dbReference>
<dbReference type="Pfam" id="PF09912">
    <property type="entry name" value="DUF2141"/>
    <property type="match status" value="1"/>
</dbReference>
<reference evidence="3" key="1">
    <citation type="journal article" date="2019" name="Int. J. Syst. Evol. Microbiol.">
        <title>The Global Catalogue of Microorganisms (GCM) 10K type strain sequencing project: providing services to taxonomists for standard genome sequencing and annotation.</title>
        <authorList>
            <consortium name="The Broad Institute Genomics Platform"/>
            <consortium name="The Broad Institute Genome Sequencing Center for Infectious Disease"/>
            <person name="Wu L."/>
            <person name="Ma J."/>
        </authorList>
    </citation>
    <scope>NUCLEOTIDE SEQUENCE [LARGE SCALE GENOMIC DNA]</scope>
    <source>
        <strain evidence="3">CGMCC 1.10106</strain>
    </source>
</reference>
<keyword evidence="1" id="KW-0732">Signal</keyword>
<evidence type="ECO:0008006" key="4">
    <source>
        <dbReference type="Google" id="ProtNLM"/>
    </source>
</evidence>
<sequence>MLVRKGSMTAALLGAAVFGVGLASPATAAQVLGSDAAACSPGGGPAIRVVVEGLKDRTGELKLELYPATETDFLRDDYLLIREGKFFRRVKVPTPASGPVVLCIRVPSPGAYALLLTHDRDGKNKFNFWTDGAGFASNRKLGRSRPKLDQARIVVPAGMVSVDIRAQYLRGLGGFSPIGS</sequence>
<feature type="signal peptide" evidence="1">
    <location>
        <begin position="1"/>
        <end position="28"/>
    </location>
</feature>
<proteinExistence type="predicted"/>
<comment type="caution">
    <text evidence="2">The sequence shown here is derived from an EMBL/GenBank/DDBJ whole genome shotgun (WGS) entry which is preliminary data.</text>
</comment>
<evidence type="ECO:0000313" key="3">
    <source>
        <dbReference type="Proteomes" id="UP000618591"/>
    </source>
</evidence>
<evidence type="ECO:0000256" key="1">
    <source>
        <dbReference type="SAM" id="SignalP"/>
    </source>
</evidence>
<protein>
    <recommendedName>
        <fullName evidence="4">DUF2141 domain-containing protein</fullName>
    </recommendedName>
</protein>
<name>A0ABQ1GLW1_9SPHN</name>
<organism evidence="2 3">
    <name type="scientific">Sphingomonas psychrolutea</name>
    <dbReference type="NCBI Taxonomy" id="1259676"/>
    <lineage>
        <taxon>Bacteria</taxon>
        <taxon>Pseudomonadati</taxon>
        <taxon>Pseudomonadota</taxon>
        <taxon>Alphaproteobacteria</taxon>
        <taxon>Sphingomonadales</taxon>
        <taxon>Sphingomonadaceae</taxon>
        <taxon>Sphingomonas</taxon>
    </lineage>
</organism>
<gene>
    <name evidence="2" type="ORF">GCM10011395_15500</name>
</gene>
<accession>A0ABQ1GLW1</accession>